<organism evidence="1 2">
    <name type="scientific">Trifolium medium</name>
    <dbReference type="NCBI Taxonomy" id="97028"/>
    <lineage>
        <taxon>Eukaryota</taxon>
        <taxon>Viridiplantae</taxon>
        <taxon>Streptophyta</taxon>
        <taxon>Embryophyta</taxon>
        <taxon>Tracheophyta</taxon>
        <taxon>Spermatophyta</taxon>
        <taxon>Magnoliopsida</taxon>
        <taxon>eudicotyledons</taxon>
        <taxon>Gunneridae</taxon>
        <taxon>Pentapetalae</taxon>
        <taxon>rosids</taxon>
        <taxon>fabids</taxon>
        <taxon>Fabales</taxon>
        <taxon>Fabaceae</taxon>
        <taxon>Papilionoideae</taxon>
        <taxon>50 kb inversion clade</taxon>
        <taxon>NPAAA clade</taxon>
        <taxon>Hologalegina</taxon>
        <taxon>IRL clade</taxon>
        <taxon>Trifolieae</taxon>
        <taxon>Trifolium</taxon>
    </lineage>
</organism>
<name>A0A392URL2_9FABA</name>
<protein>
    <submittedName>
        <fullName evidence="1">Uncharacterized protein</fullName>
    </submittedName>
</protein>
<feature type="non-terminal residue" evidence="1">
    <location>
        <position position="75"/>
    </location>
</feature>
<reference evidence="1 2" key="1">
    <citation type="journal article" date="2018" name="Front. Plant Sci.">
        <title>Red Clover (Trifolium pratense) and Zigzag Clover (T. medium) - A Picture of Genomic Similarities and Differences.</title>
        <authorList>
            <person name="Dluhosova J."/>
            <person name="Istvanek J."/>
            <person name="Nedelnik J."/>
            <person name="Repkova J."/>
        </authorList>
    </citation>
    <scope>NUCLEOTIDE SEQUENCE [LARGE SCALE GENOMIC DNA]</scope>
    <source>
        <strain evidence="2">cv. 10/8</strain>
        <tissue evidence="1">Leaf</tissue>
    </source>
</reference>
<feature type="non-terminal residue" evidence="1">
    <location>
        <position position="1"/>
    </location>
</feature>
<dbReference type="EMBL" id="LXQA010955923">
    <property type="protein sequence ID" value="MCI78664.1"/>
    <property type="molecule type" value="Genomic_DNA"/>
</dbReference>
<dbReference type="AlphaFoldDB" id="A0A392URL2"/>
<sequence length="75" mass="8400">SRTDIHGCKRPPPEHQQIQRWLPIPASVVMNYHHDSRPMRGYMSKSAANAATTKLVGDLEQGRWCGGQRPLIAPP</sequence>
<accession>A0A392URL2</accession>
<dbReference type="Proteomes" id="UP000265520">
    <property type="component" value="Unassembled WGS sequence"/>
</dbReference>
<gene>
    <name evidence="1" type="ORF">A2U01_0099935</name>
</gene>
<proteinExistence type="predicted"/>
<keyword evidence="2" id="KW-1185">Reference proteome</keyword>
<evidence type="ECO:0000313" key="1">
    <source>
        <dbReference type="EMBL" id="MCI78664.1"/>
    </source>
</evidence>
<comment type="caution">
    <text evidence="1">The sequence shown here is derived from an EMBL/GenBank/DDBJ whole genome shotgun (WGS) entry which is preliminary data.</text>
</comment>
<evidence type="ECO:0000313" key="2">
    <source>
        <dbReference type="Proteomes" id="UP000265520"/>
    </source>
</evidence>